<gene>
    <name evidence="7 11" type="primary">rps4</name>
</gene>
<dbReference type="InterPro" id="IPR001912">
    <property type="entry name" value="Ribosomal_uS4_N"/>
</dbReference>
<dbReference type="PROSITE" id="PS50889">
    <property type="entry name" value="S4"/>
    <property type="match status" value="1"/>
</dbReference>
<comment type="function">
    <text evidence="7">One of the primary rRNA binding proteins, it binds directly to 16S rRNA where it nucleates assembly of the body of the 30S subunit.</text>
</comment>
<dbReference type="InterPro" id="IPR002942">
    <property type="entry name" value="S4_RNA-bd"/>
</dbReference>
<evidence type="ECO:0000256" key="8">
    <source>
        <dbReference type="RuleBase" id="RU003699"/>
    </source>
</evidence>
<organism evidence="11">
    <name type="scientific">Tetraselmis sp. CCMP 881</name>
    <dbReference type="NCBI Taxonomy" id="1812852"/>
    <lineage>
        <taxon>Eukaryota</taxon>
        <taxon>Viridiplantae</taxon>
        <taxon>Chlorophyta</taxon>
        <taxon>core chlorophytes</taxon>
        <taxon>Chlorodendrophyceae</taxon>
        <taxon>Chlorodendrales</taxon>
        <taxon>Chlorodendraceae</taxon>
        <taxon>Tetraselmis</taxon>
    </lineage>
</organism>
<feature type="domain" description="RNA-binding S4" evidence="9">
    <location>
        <begin position="92"/>
        <end position="155"/>
    </location>
</feature>
<dbReference type="Gene3D" id="3.10.290.10">
    <property type="entry name" value="RNA-binding S4 domain"/>
    <property type="match status" value="1"/>
</dbReference>
<dbReference type="InterPro" id="IPR022801">
    <property type="entry name" value="Ribosomal_uS4"/>
</dbReference>
<feature type="domain" description="Small ribosomal subunit protein uS4 N-terminal" evidence="10">
    <location>
        <begin position="3"/>
        <end position="91"/>
    </location>
</feature>
<keyword evidence="3 7" id="KW-0694">RNA-binding</keyword>
<keyword evidence="4 7" id="KW-0689">Ribosomal protein</keyword>
<reference evidence="11" key="1">
    <citation type="journal article" date="2016" name="PLoS ONE">
        <title>Distinctive Architecture of the Chloroplast Genome in the Chlorodendrophycean Green Algae Scherffelia dubia and Tetraselmis sp. CCMP 881.</title>
        <authorList>
            <person name="Turmel M."/>
            <person name="de Cambiaire J.C."/>
            <person name="Otis C."/>
            <person name="Lemieux C."/>
        </authorList>
    </citation>
    <scope>NUCLEOTIDE SEQUENCE</scope>
</reference>
<dbReference type="PROSITE" id="PS00632">
    <property type="entry name" value="RIBOSOMAL_S4"/>
    <property type="match status" value="1"/>
</dbReference>
<dbReference type="HAMAP" id="MF_01306_B">
    <property type="entry name" value="Ribosomal_uS4_B"/>
    <property type="match status" value="1"/>
</dbReference>
<dbReference type="GO" id="GO:0019843">
    <property type="term" value="F:rRNA binding"/>
    <property type="evidence" value="ECO:0007669"/>
    <property type="project" value="UniProtKB-UniRule"/>
</dbReference>
<dbReference type="SUPFAM" id="SSF55174">
    <property type="entry name" value="Alpha-L RNA-binding motif"/>
    <property type="match status" value="1"/>
</dbReference>
<sequence>MARYRGPRLRIIRRLGELPGFTQKTTIRTAPPGEHGAAKEQGKLSQYGLRLQEKQKLRYHFGLTEKQLMNYVKRAKLMKGPTGELLLGLLEMRLDNIVYRLGFVPTIAAARQLISHGHILVNKQKVDIASYQCQPKDIISVKEKKQSKLLINNYLKDKGSQMPVPSHLSLNEEFLVGVINNMVDPGRVGLEINELLIVEYYSRKI</sequence>
<accession>A0A142BY43</accession>
<dbReference type="NCBIfam" id="NF003717">
    <property type="entry name" value="PRK05327.1"/>
    <property type="match status" value="1"/>
</dbReference>
<evidence type="ECO:0000256" key="5">
    <source>
        <dbReference type="ARBA" id="ARBA00023274"/>
    </source>
</evidence>
<dbReference type="GO" id="GO:0015935">
    <property type="term" value="C:small ribosomal subunit"/>
    <property type="evidence" value="ECO:0007669"/>
    <property type="project" value="InterPro"/>
</dbReference>
<evidence type="ECO:0000313" key="11">
    <source>
        <dbReference type="EMBL" id="AMP43335.1"/>
    </source>
</evidence>
<dbReference type="AlphaFoldDB" id="A0A142BY43"/>
<keyword evidence="11" id="KW-0150">Chloroplast</keyword>
<dbReference type="FunFam" id="1.10.1050.10:FF:000002">
    <property type="entry name" value="30S ribosomal protein S4, chloroplastic"/>
    <property type="match status" value="1"/>
</dbReference>
<dbReference type="PANTHER" id="PTHR11831:SF4">
    <property type="entry name" value="SMALL RIBOSOMAL SUBUNIT PROTEIN US4M"/>
    <property type="match status" value="1"/>
</dbReference>
<keyword evidence="11" id="KW-0934">Plastid</keyword>
<comment type="subcellular location">
    <subcellularLocation>
        <location evidence="7">Plastid</location>
        <location evidence="7">Chloroplast</location>
    </subcellularLocation>
</comment>
<dbReference type="Pfam" id="PF00163">
    <property type="entry name" value="Ribosomal_S4"/>
    <property type="match status" value="1"/>
</dbReference>
<dbReference type="Pfam" id="PF01479">
    <property type="entry name" value="S4"/>
    <property type="match status" value="1"/>
</dbReference>
<keyword evidence="2 7" id="KW-0699">rRNA-binding</keyword>
<evidence type="ECO:0000256" key="4">
    <source>
        <dbReference type="ARBA" id="ARBA00022980"/>
    </source>
</evidence>
<dbReference type="Gene3D" id="1.10.1050.10">
    <property type="entry name" value="Ribosomal Protein S4 Delta 41, Chain A, domain 1"/>
    <property type="match status" value="1"/>
</dbReference>
<dbReference type="NCBIfam" id="TIGR01017">
    <property type="entry name" value="rpsD_bact"/>
    <property type="match status" value="1"/>
</dbReference>
<comment type="function">
    <text evidence="7">With S5 and S12 plays an important role in translational accuracy.</text>
</comment>
<evidence type="ECO:0000256" key="7">
    <source>
        <dbReference type="HAMAP-Rule" id="MF_01306"/>
    </source>
</evidence>
<evidence type="ECO:0000259" key="10">
    <source>
        <dbReference type="SMART" id="SM01390"/>
    </source>
</evidence>
<dbReference type="InterPro" id="IPR018079">
    <property type="entry name" value="Ribosomal_uS4_CS"/>
</dbReference>
<dbReference type="GO" id="GO:0009507">
    <property type="term" value="C:chloroplast"/>
    <property type="evidence" value="ECO:0007669"/>
    <property type="project" value="UniProtKB-SubCell"/>
</dbReference>
<proteinExistence type="inferred from homology"/>
<dbReference type="FunFam" id="3.10.290.10:FF:000001">
    <property type="entry name" value="30S ribosomal protein S4"/>
    <property type="match status" value="1"/>
</dbReference>
<dbReference type="PANTHER" id="PTHR11831">
    <property type="entry name" value="30S 40S RIBOSOMAL PROTEIN"/>
    <property type="match status" value="1"/>
</dbReference>
<evidence type="ECO:0000256" key="3">
    <source>
        <dbReference type="ARBA" id="ARBA00022884"/>
    </source>
</evidence>
<dbReference type="EMBL" id="KU167097">
    <property type="protein sequence ID" value="AMP43335.1"/>
    <property type="molecule type" value="Genomic_DNA"/>
</dbReference>
<evidence type="ECO:0000256" key="1">
    <source>
        <dbReference type="ARBA" id="ARBA00007465"/>
    </source>
</evidence>
<comment type="subunit">
    <text evidence="7">Part of the 30S ribosomal subunit. Contacts protein S5. The interaction surface between S4 and S5 is involved in control of translational fidelity.</text>
</comment>
<name>A0A142BY43_9CHLO</name>
<dbReference type="CDD" id="cd00165">
    <property type="entry name" value="S4"/>
    <property type="match status" value="1"/>
</dbReference>
<keyword evidence="5 7" id="KW-0687">Ribonucleoprotein</keyword>
<dbReference type="GO" id="GO:0006412">
    <property type="term" value="P:translation"/>
    <property type="evidence" value="ECO:0007669"/>
    <property type="project" value="UniProtKB-UniRule"/>
</dbReference>
<dbReference type="GO" id="GO:0042274">
    <property type="term" value="P:ribosomal small subunit biogenesis"/>
    <property type="evidence" value="ECO:0007669"/>
    <property type="project" value="TreeGrafter"/>
</dbReference>
<evidence type="ECO:0000259" key="9">
    <source>
        <dbReference type="SMART" id="SM00363"/>
    </source>
</evidence>
<protein>
    <recommendedName>
        <fullName evidence="6 7">Small ribosomal subunit protein uS4c</fullName>
    </recommendedName>
</protein>
<dbReference type="SMART" id="SM01390">
    <property type="entry name" value="Ribosomal_S4"/>
    <property type="match status" value="1"/>
</dbReference>
<comment type="similarity">
    <text evidence="1 7 8">Belongs to the universal ribosomal protein uS4 family.</text>
</comment>
<dbReference type="InterPro" id="IPR005709">
    <property type="entry name" value="Ribosomal_uS4_bac-type"/>
</dbReference>
<geneLocation type="chloroplast" evidence="11"/>
<dbReference type="GO" id="GO:0003735">
    <property type="term" value="F:structural constituent of ribosome"/>
    <property type="evidence" value="ECO:0007669"/>
    <property type="project" value="InterPro"/>
</dbReference>
<dbReference type="SMART" id="SM00363">
    <property type="entry name" value="S4"/>
    <property type="match status" value="1"/>
</dbReference>
<dbReference type="InterPro" id="IPR036986">
    <property type="entry name" value="S4_RNA-bd_sf"/>
</dbReference>
<evidence type="ECO:0000256" key="2">
    <source>
        <dbReference type="ARBA" id="ARBA00022730"/>
    </source>
</evidence>
<evidence type="ECO:0000256" key="6">
    <source>
        <dbReference type="ARBA" id="ARBA00035158"/>
    </source>
</evidence>